<evidence type="ECO:0000313" key="2">
    <source>
        <dbReference type="EMBL" id="PSJ16631.1"/>
    </source>
</evidence>
<dbReference type="InterPro" id="IPR003646">
    <property type="entry name" value="SH3-like_bac-type"/>
</dbReference>
<organism evidence="2 3">
    <name type="scientific">Nitrosomonas supralitoralis</name>
    <dbReference type="NCBI Taxonomy" id="2116706"/>
    <lineage>
        <taxon>Bacteria</taxon>
        <taxon>Pseudomonadati</taxon>
        <taxon>Pseudomonadota</taxon>
        <taxon>Betaproteobacteria</taxon>
        <taxon>Nitrosomonadales</taxon>
        <taxon>Nitrosomonadaceae</taxon>
        <taxon>Nitrosomonas</taxon>
    </lineage>
</organism>
<dbReference type="PROSITE" id="PS51257">
    <property type="entry name" value="PROKAR_LIPOPROTEIN"/>
    <property type="match status" value="1"/>
</dbReference>
<accession>A0A2P7NT32</accession>
<evidence type="ECO:0000259" key="1">
    <source>
        <dbReference type="Pfam" id="PF08239"/>
    </source>
</evidence>
<comment type="caution">
    <text evidence="2">The sequence shown here is derived from an EMBL/GenBank/DDBJ whole genome shotgun (WGS) entry which is preliminary data.</text>
</comment>
<dbReference type="Pfam" id="PF08239">
    <property type="entry name" value="SH3_3"/>
    <property type="match status" value="1"/>
</dbReference>
<gene>
    <name evidence="2" type="ORF">C7H79_12335</name>
</gene>
<name>A0A2P7NT32_9PROT</name>
<sequence>MKFLFSFAPTFSTRLINSLLTRFTLCLFTLSLIGCAFHEPVPNPITVTAPEAPSQDEGLRKEIDRLEKIIAEKDKIINNQNIRQENQAQTLQKVNKEATRTQIKLHRLATKPSTASAIAETEVILENLKQVQIPAADKILQVQAHHLVETASVLFTQDQFASAMNYIAQAKHLIDLITHPGNKKTSDENNHFFEFNTPIQLHTRTNVNLRTSPSADAKVISALKKDTAVSANASLGSWLRVHLDQKQGWLFSAGLEARENNDP</sequence>
<proteinExistence type="predicted"/>
<protein>
    <submittedName>
        <fullName evidence="2">SH3 domain-containing protein</fullName>
    </submittedName>
</protein>
<evidence type="ECO:0000313" key="3">
    <source>
        <dbReference type="Proteomes" id="UP000241912"/>
    </source>
</evidence>
<dbReference type="OrthoDB" id="8546082at2"/>
<reference evidence="2 3" key="1">
    <citation type="submission" date="2018-03" db="EMBL/GenBank/DDBJ databases">
        <title>Draft genome of Nitrosomonas supralitoralis APG5.</title>
        <authorList>
            <person name="Urakawa H."/>
            <person name="Lopez J.V."/>
        </authorList>
    </citation>
    <scope>NUCLEOTIDE SEQUENCE [LARGE SCALE GENOMIC DNA]</scope>
    <source>
        <strain evidence="2 3">APG5</strain>
    </source>
</reference>
<dbReference type="Gene3D" id="2.30.30.40">
    <property type="entry name" value="SH3 Domains"/>
    <property type="match status" value="1"/>
</dbReference>
<dbReference type="EMBL" id="PXXU01000041">
    <property type="protein sequence ID" value="PSJ16631.1"/>
    <property type="molecule type" value="Genomic_DNA"/>
</dbReference>
<dbReference type="AlphaFoldDB" id="A0A2P7NT32"/>
<dbReference type="Proteomes" id="UP000241912">
    <property type="component" value="Unassembled WGS sequence"/>
</dbReference>
<keyword evidence="3" id="KW-1185">Reference proteome</keyword>
<feature type="domain" description="SH3b" evidence="1">
    <location>
        <begin position="206"/>
        <end position="255"/>
    </location>
</feature>